<keyword evidence="1" id="KW-0812">Transmembrane</keyword>
<feature type="non-terminal residue" evidence="2">
    <location>
        <position position="1"/>
    </location>
</feature>
<sequence>KINGDDGLTYKEIIDKKKDLMDMNINEIFKLEAPFNILYFLYYEISDEHPNCEKNLKFAKNFADQFNDLNNDSKNIEKSSFSQILSTLSDDYNNLKNKCGNKCSNFPSISQLTPKKKPVESSLQTSEGTLSSPSILKKVIPVLSTFSVISLFLVVSYKVNNK</sequence>
<evidence type="ECO:0000313" key="2">
    <source>
        <dbReference type="EMBL" id="SCL88714.1"/>
    </source>
</evidence>
<evidence type="ECO:0000313" key="3">
    <source>
        <dbReference type="Proteomes" id="UP000195879"/>
    </source>
</evidence>
<dbReference type="InterPro" id="IPR006477">
    <property type="entry name" value="Yir_bir_cir"/>
</dbReference>
<organism evidence="2 3">
    <name type="scientific">Plasmodium chabaudi adami</name>
    <dbReference type="NCBI Taxonomy" id="5826"/>
    <lineage>
        <taxon>Eukaryota</taxon>
        <taxon>Sar</taxon>
        <taxon>Alveolata</taxon>
        <taxon>Apicomplexa</taxon>
        <taxon>Aconoidasida</taxon>
        <taxon>Haemosporida</taxon>
        <taxon>Plasmodiidae</taxon>
        <taxon>Plasmodium</taxon>
        <taxon>Plasmodium (Vinckeia)</taxon>
    </lineage>
</organism>
<dbReference type="Pfam" id="PF06022">
    <property type="entry name" value="Cir_Bir_Yir"/>
    <property type="match status" value="1"/>
</dbReference>
<reference evidence="2 3" key="1">
    <citation type="submission" date="2016-08" db="EMBL/GenBank/DDBJ databases">
        <authorList>
            <consortium name="Pathogen Informatics"/>
        </authorList>
    </citation>
    <scope>NUCLEOTIDE SEQUENCE [LARGE SCALE GENOMIC DNA]</scope>
    <source>
        <strain evidence="2 3">DK</strain>
    </source>
</reference>
<dbReference type="AlphaFoldDB" id="A0A1D3L904"/>
<keyword evidence="1" id="KW-0472">Membrane</keyword>
<proteinExistence type="predicted"/>
<feature type="transmembrane region" description="Helical" evidence="1">
    <location>
        <begin position="139"/>
        <end position="157"/>
    </location>
</feature>
<name>A0A1D3L904_PLACE</name>
<accession>A0A1D3L904</accession>
<dbReference type="EMBL" id="FMIO01000249">
    <property type="protein sequence ID" value="SCL88714.1"/>
    <property type="molecule type" value="Genomic_DNA"/>
</dbReference>
<evidence type="ECO:0000256" key="1">
    <source>
        <dbReference type="SAM" id="Phobius"/>
    </source>
</evidence>
<keyword evidence="1" id="KW-1133">Transmembrane helix</keyword>
<dbReference type="Proteomes" id="UP000195879">
    <property type="component" value="Unassembled WGS sequence"/>
</dbReference>
<gene>
    <name evidence="2" type="ORF">PCHDK_000514100</name>
</gene>
<protein>
    <submittedName>
        <fullName evidence="2">Plasmodium variant antigen protein Cir/Yir/Bir, putative</fullName>
    </submittedName>
</protein>